<proteinExistence type="predicted"/>
<accession>A0AAN6RZV8</accession>
<dbReference type="Proteomes" id="UP001303473">
    <property type="component" value="Unassembled WGS sequence"/>
</dbReference>
<protein>
    <submittedName>
        <fullName evidence="2">Uncharacterized protein</fullName>
    </submittedName>
</protein>
<gene>
    <name evidence="2" type="ORF">QBC46DRAFT_412483</name>
</gene>
<evidence type="ECO:0000256" key="1">
    <source>
        <dbReference type="SAM" id="MobiDB-lite"/>
    </source>
</evidence>
<organism evidence="2 3">
    <name type="scientific">Diplogelasinospora grovesii</name>
    <dbReference type="NCBI Taxonomy" id="303347"/>
    <lineage>
        <taxon>Eukaryota</taxon>
        <taxon>Fungi</taxon>
        <taxon>Dikarya</taxon>
        <taxon>Ascomycota</taxon>
        <taxon>Pezizomycotina</taxon>
        <taxon>Sordariomycetes</taxon>
        <taxon>Sordariomycetidae</taxon>
        <taxon>Sordariales</taxon>
        <taxon>Diplogelasinosporaceae</taxon>
        <taxon>Diplogelasinospora</taxon>
    </lineage>
</organism>
<keyword evidence="3" id="KW-1185">Reference proteome</keyword>
<name>A0AAN6RZV8_9PEZI</name>
<dbReference type="EMBL" id="MU853897">
    <property type="protein sequence ID" value="KAK3936017.1"/>
    <property type="molecule type" value="Genomic_DNA"/>
</dbReference>
<comment type="caution">
    <text evidence="2">The sequence shown here is derived from an EMBL/GenBank/DDBJ whole genome shotgun (WGS) entry which is preliminary data.</text>
</comment>
<evidence type="ECO:0000313" key="3">
    <source>
        <dbReference type="Proteomes" id="UP001303473"/>
    </source>
</evidence>
<reference evidence="3" key="1">
    <citation type="journal article" date="2023" name="Mol. Phylogenet. Evol.">
        <title>Genome-scale phylogeny and comparative genomics of the fungal order Sordariales.</title>
        <authorList>
            <person name="Hensen N."/>
            <person name="Bonometti L."/>
            <person name="Westerberg I."/>
            <person name="Brannstrom I.O."/>
            <person name="Guillou S."/>
            <person name="Cros-Aarteil S."/>
            <person name="Calhoun S."/>
            <person name="Haridas S."/>
            <person name="Kuo A."/>
            <person name="Mondo S."/>
            <person name="Pangilinan J."/>
            <person name="Riley R."/>
            <person name="LaButti K."/>
            <person name="Andreopoulos B."/>
            <person name="Lipzen A."/>
            <person name="Chen C."/>
            <person name="Yan M."/>
            <person name="Daum C."/>
            <person name="Ng V."/>
            <person name="Clum A."/>
            <person name="Steindorff A."/>
            <person name="Ohm R.A."/>
            <person name="Martin F."/>
            <person name="Silar P."/>
            <person name="Natvig D.O."/>
            <person name="Lalanne C."/>
            <person name="Gautier V."/>
            <person name="Ament-Velasquez S.L."/>
            <person name="Kruys A."/>
            <person name="Hutchinson M.I."/>
            <person name="Powell A.J."/>
            <person name="Barry K."/>
            <person name="Miller A.N."/>
            <person name="Grigoriev I.V."/>
            <person name="Debuchy R."/>
            <person name="Gladieux P."/>
            <person name="Hiltunen Thoren M."/>
            <person name="Johannesson H."/>
        </authorList>
    </citation>
    <scope>NUCLEOTIDE SEQUENCE [LARGE SCALE GENOMIC DNA]</scope>
    <source>
        <strain evidence="3">CBS 340.73</strain>
    </source>
</reference>
<feature type="compositionally biased region" description="Basic and acidic residues" evidence="1">
    <location>
        <begin position="286"/>
        <end position="298"/>
    </location>
</feature>
<dbReference type="AlphaFoldDB" id="A0AAN6RZV8"/>
<sequence>MYEEKTVDLPRNLWVQEKVSFNNHPSIAFGVSKVVTTGRADFKPSRAHQPRAIDFILKDRWPNSCPTTERLGKSAWLLPETVSTATSHQSRSGPNNRLERANNSLADGILASVFGHSQVVSPGNLVTEEGQAVTRANAETQVSIQVYNQFQFARWHMAMRNTNDSINRYPMRVRRRKYRLPIEVLTTRNGSTTSFACRGQTVPSVWQSSDQATKRPNYVYSMREIDKSVIAVIMDREAFGTLHHWRASPAGIFFCQSPSPEVAVGLVTNYICTIYGIDVTLRSPSKRSDRGLDNESRRRPGKARSRRTGNDDDDDHHQELAVMAAFRKAGE</sequence>
<feature type="region of interest" description="Disordered" evidence="1">
    <location>
        <begin position="285"/>
        <end position="316"/>
    </location>
</feature>
<evidence type="ECO:0000313" key="2">
    <source>
        <dbReference type="EMBL" id="KAK3936017.1"/>
    </source>
</evidence>